<sequence>MELTEYRRCVAQPIAGDNPVGERLIDDPLFEFIEDQMMKVGSLSHGSVQWDEVEHSALKLLQGKSKDIKLLVYLLQCLHNQLSPSRFILSFELMSDFMASFWEASYPAPGKRGNLPRRKFFSQIAQRFSMATEKIDFNQFDAQDRQALNEAVVAWQSVIDAQGLSSDVVEAVARSVQSELNKVEARQQAEQQQTAKPVEAPRPTTTSSALSVDNSSDKAAKQTLLKVADFLAEQEFGIALSIRLRRYAVWGTITTLPDHKADGETMLRGMQQDRMKDYQDQMRHADLTLWRKVEQSLTLSPYWFDGQLMSFTIAQHLGKESWCLAITEETQQFLARMPSLLELKFKGGEPFVSDSVKEWLASANGSTGGQSVGGDWQEKRKEAMALAKEGGIAVALSMLNDGLVAATEPRDKFYWRMLSADLLNANHLDAMAKAQYQTLHHQVTTMQVTDWEPSLVEQLERYTTSE</sequence>
<dbReference type="PANTHER" id="PTHR37024:SF3">
    <property type="entry name" value="TYPE VI SECRETION SYSTEM PROTEIN TSSA"/>
    <property type="match status" value="1"/>
</dbReference>
<proteinExistence type="predicted"/>
<dbReference type="Proteomes" id="UP000051221">
    <property type="component" value="Unassembled WGS sequence"/>
</dbReference>
<dbReference type="Pfam" id="PF06812">
    <property type="entry name" value="ImpA_N"/>
    <property type="match status" value="1"/>
</dbReference>
<evidence type="ECO:0000313" key="3">
    <source>
        <dbReference type="EMBL" id="KQH87867.1"/>
    </source>
</evidence>
<dbReference type="PANTHER" id="PTHR37024">
    <property type="entry name" value="TYPE VI SECRETION SYSTEM DUF2094 AND IMPA-RELATED DOMAIN PROTEIN"/>
    <property type="match status" value="1"/>
</dbReference>
<keyword evidence="4" id="KW-1185">Reference proteome</keyword>
<dbReference type="InParanoid" id="A0A0Q2SJT9"/>
<dbReference type="NCBIfam" id="TIGR03362">
    <property type="entry name" value="VI_chp_7"/>
    <property type="match status" value="1"/>
</dbReference>
<dbReference type="InterPro" id="IPR010657">
    <property type="entry name" value="ImpA_N"/>
</dbReference>
<accession>A0A0Q2SJT9</accession>
<dbReference type="InterPro" id="IPR017739">
    <property type="entry name" value="T6SS-assoc_VCA0119"/>
</dbReference>
<gene>
    <name evidence="3" type="ORF">AMR76_00810</name>
</gene>
<evidence type="ECO:0000313" key="4">
    <source>
        <dbReference type="Proteomes" id="UP000051221"/>
    </source>
</evidence>
<dbReference type="Pfam" id="PF16989">
    <property type="entry name" value="T6SS_VasJ"/>
    <property type="match status" value="1"/>
</dbReference>
<dbReference type="AlphaFoldDB" id="A0A0Q2SJT9"/>
<dbReference type="EMBL" id="LKHS01000001">
    <property type="protein sequence ID" value="KQH87867.1"/>
    <property type="molecule type" value="Genomic_DNA"/>
</dbReference>
<protein>
    <submittedName>
        <fullName evidence="3">Type VI secretion protein</fullName>
    </submittedName>
</protein>
<dbReference type="RefSeq" id="WP_055464972.1">
    <property type="nucleotide sequence ID" value="NZ_LKHS01000001.1"/>
</dbReference>
<comment type="caution">
    <text evidence="3">The sequence shown here is derived from an EMBL/GenBank/DDBJ whole genome shotgun (WGS) entry which is preliminary data.</text>
</comment>
<evidence type="ECO:0000259" key="2">
    <source>
        <dbReference type="Pfam" id="PF06812"/>
    </source>
</evidence>
<organism evidence="3 4">
    <name type="scientific">Vibrio furnissii</name>
    <dbReference type="NCBI Taxonomy" id="29494"/>
    <lineage>
        <taxon>Bacteria</taxon>
        <taxon>Pseudomonadati</taxon>
        <taxon>Pseudomonadota</taxon>
        <taxon>Gammaproteobacteria</taxon>
        <taxon>Vibrionales</taxon>
        <taxon>Vibrionaceae</taxon>
        <taxon>Vibrio</taxon>
    </lineage>
</organism>
<name>A0A0Q2SJT9_VIBFU</name>
<reference evidence="3 4" key="1">
    <citation type="submission" date="2015-08" db="EMBL/GenBank/DDBJ databases">
        <title>Antibacterial properties of a collection of Vibrionaceae strains.</title>
        <authorList>
            <person name="Giubergia S."/>
        </authorList>
    </citation>
    <scope>NUCLEOTIDE SEQUENCE [LARGE SCALE GENOMIC DNA]</scope>
    <source>
        <strain evidence="3 4">S0821</strain>
    </source>
</reference>
<feature type="region of interest" description="Disordered" evidence="1">
    <location>
        <begin position="183"/>
        <end position="214"/>
    </location>
</feature>
<evidence type="ECO:0000256" key="1">
    <source>
        <dbReference type="SAM" id="MobiDB-lite"/>
    </source>
</evidence>
<feature type="compositionally biased region" description="Polar residues" evidence="1">
    <location>
        <begin position="203"/>
        <end position="214"/>
    </location>
</feature>
<feature type="domain" description="ImpA N-terminal" evidence="2">
    <location>
        <begin position="12"/>
        <end position="125"/>
    </location>
</feature>